<dbReference type="InterPro" id="IPR029058">
    <property type="entry name" value="AB_hydrolase_fold"/>
</dbReference>
<dbReference type="EMBL" id="JADOUF010000001">
    <property type="protein sequence ID" value="MBG6139352.1"/>
    <property type="molecule type" value="Genomic_DNA"/>
</dbReference>
<dbReference type="InterPro" id="IPR010427">
    <property type="entry name" value="DUF1023"/>
</dbReference>
<comment type="caution">
    <text evidence="2">The sequence shown here is derived from an EMBL/GenBank/DDBJ whole genome shotgun (WGS) entry which is preliminary data.</text>
</comment>
<evidence type="ECO:0000313" key="3">
    <source>
        <dbReference type="Proteomes" id="UP000622552"/>
    </source>
</evidence>
<dbReference type="RefSeq" id="WP_197006021.1">
    <property type="nucleotide sequence ID" value="NZ_BONS01000012.1"/>
</dbReference>
<name>A0A8J7KYH0_9ACTN</name>
<organism evidence="2 3">
    <name type="scientific">Longispora fulva</name>
    <dbReference type="NCBI Taxonomy" id="619741"/>
    <lineage>
        <taxon>Bacteria</taxon>
        <taxon>Bacillati</taxon>
        <taxon>Actinomycetota</taxon>
        <taxon>Actinomycetes</taxon>
        <taxon>Micromonosporales</taxon>
        <taxon>Micromonosporaceae</taxon>
        <taxon>Longispora</taxon>
    </lineage>
</organism>
<dbReference type="Proteomes" id="UP000622552">
    <property type="component" value="Unassembled WGS sequence"/>
</dbReference>
<evidence type="ECO:0000259" key="1">
    <source>
        <dbReference type="Pfam" id="PF06259"/>
    </source>
</evidence>
<dbReference type="AlphaFoldDB" id="A0A8J7KYH0"/>
<gene>
    <name evidence="2" type="ORF">IW245_005546</name>
</gene>
<accession>A0A8J7KYH0</accession>
<reference evidence="2" key="1">
    <citation type="submission" date="2020-11" db="EMBL/GenBank/DDBJ databases">
        <title>Sequencing the genomes of 1000 actinobacteria strains.</title>
        <authorList>
            <person name="Klenk H.-P."/>
        </authorList>
    </citation>
    <scope>NUCLEOTIDE SEQUENCE</scope>
    <source>
        <strain evidence="2">DSM 45356</strain>
    </source>
</reference>
<sequence length="546" mass="57232">MVTFAQLRDADPALFATAAAAWTALAAATESRADDLIRDTRPLEGWEGGAGAAARRFLDRFRRDVEDDQVPLRRIAILLDAHHEQVLKARGMLHSALERARALPATVGEDGTITPTGVVEPARVAGLVREFEAALRLAADTDGHTARGLAGLAPGSGTAVTGVPLAAVPGRGSSPAAVREWWRGLSDGERRFLITRHPELVGWLDGVPAGDRDLANRLVLEQRRETLGARRADLEARRSLSGAEQRELGAIRRTLGGLDAINDRLVDAPRGAEGSEQRGYLLGIDTDRDGLAVLAVGNPDAADNVLTYLPGTGTDLSTVAGDVARVDRMAFDANKLDPTRRTAAILWLGYDAPDNLVAATSGGYASGAEEDLSRFQSGLRVTHDGVPSHASIIGHSYGSTAVGFAAREHPGLADDLIFVGSPGVGVDHAGDLGVASGHVWSSTARNDPIQYAANPVTPQPDLVFGTNPSTGRFGGQVFTSAPGDPIVTTGHVSIDVLGHHLGSVTVPTGLSGHAHSQYWDAGNPARANIADIVTGHYAEVATEGPR</sequence>
<dbReference type="SUPFAM" id="SSF53474">
    <property type="entry name" value="alpha/beta-Hydrolases"/>
    <property type="match status" value="1"/>
</dbReference>
<feature type="domain" description="DUF1023" evidence="1">
    <location>
        <begin position="285"/>
        <end position="453"/>
    </location>
</feature>
<evidence type="ECO:0000313" key="2">
    <source>
        <dbReference type="EMBL" id="MBG6139352.1"/>
    </source>
</evidence>
<dbReference type="Pfam" id="PF06259">
    <property type="entry name" value="Abhydrolase_8"/>
    <property type="match status" value="1"/>
</dbReference>
<keyword evidence="3" id="KW-1185">Reference proteome</keyword>
<protein>
    <recommendedName>
        <fullName evidence="1">DUF1023 domain-containing protein</fullName>
    </recommendedName>
</protein>
<proteinExistence type="predicted"/>